<sequence>KAQAINPTWNVEDFGPFVPGGGGSSHCDRDIEHISEVIPS</sequence>
<name>A0A7J9KU67_GOSSC</name>
<dbReference type="AlphaFoldDB" id="A0A7J9KU67"/>
<comment type="caution">
    <text evidence="1">The sequence shown here is derived from an EMBL/GenBank/DDBJ whole genome shotgun (WGS) entry which is preliminary data.</text>
</comment>
<protein>
    <submittedName>
        <fullName evidence="1">Uncharacterized protein</fullName>
    </submittedName>
</protein>
<gene>
    <name evidence="1" type="ORF">Goshw_023249</name>
</gene>
<accession>A0A7J9KU67</accession>
<feature type="non-terminal residue" evidence="1">
    <location>
        <position position="1"/>
    </location>
</feature>
<evidence type="ECO:0000313" key="1">
    <source>
        <dbReference type="EMBL" id="MBA0849950.1"/>
    </source>
</evidence>
<keyword evidence="2" id="KW-1185">Reference proteome</keyword>
<dbReference type="EMBL" id="JABFAF010000002">
    <property type="protein sequence ID" value="MBA0849950.1"/>
    <property type="molecule type" value="Genomic_DNA"/>
</dbReference>
<dbReference type="Proteomes" id="UP000593576">
    <property type="component" value="Unassembled WGS sequence"/>
</dbReference>
<evidence type="ECO:0000313" key="2">
    <source>
        <dbReference type="Proteomes" id="UP000593576"/>
    </source>
</evidence>
<reference evidence="1 2" key="1">
    <citation type="journal article" date="2019" name="Genome Biol. Evol.">
        <title>Insights into the evolution of the New World diploid cottons (Gossypium, subgenus Houzingenia) based on genome sequencing.</title>
        <authorList>
            <person name="Grover C.E."/>
            <person name="Arick M.A. 2nd"/>
            <person name="Thrash A."/>
            <person name="Conover J.L."/>
            <person name="Sanders W.S."/>
            <person name="Peterson D.G."/>
            <person name="Frelichowski J.E."/>
            <person name="Scheffler J.A."/>
            <person name="Scheffler B.E."/>
            <person name="Wendel J.F."/>
        </authorList>
    </citation>
    <scope>NUCLEOTIDE SEQUENCE [LARGE SCALE GENOMIC DNA]</scope>
    <source>
        <strain evidence="1">1</strain>
        <tissue evidence="1">Leaf</tissue>
    </source>
</reference>
<organism evidence="1 2">
    <name type="scientific">Gossypium schwendimanii</name>
    <name type="common">Cotton</name>
    <dbReference type="NCBI Taxonomy" id="34291"/>
    <lineage>
        <taxon>Eukaryota</taxon>
        <taxon>Viridiplantae</taxon>
        <taxon>Streptophyta</taxon>
        <taxon>Embryophyta</taxon>
        <taxon>Tracheophyta</taxon>
        <taxon>Spermatophyta</taxon>
        <taxon>Magnoliopsida</taxon>
        <taxon>eudicotyledons</taxon>
        <taxon>Gunneridae</taxon>
        <taxon>Pentapetalae</taxon>
        <taxon>rosids</taxon>
        <taxon>malvids</taxon>
        <taxon>Malvales</taxon>
        <taxon>Malvaceae</taxon>
        <taxon>Malvoideae</taxon>
        <taxon>Gossypium</taxon>
    </lineage>
</organism>
<proteinExistence type="predicted"/>